<dbReference type="PANTHER" id="PTHR10589:SF16">
    <property type="entry name" value="UBIQUITIN CARBOXYL-TERMINAL HYDROLASE ISOZYME L5"/>
    <property type="match status" value="1"/>
</dbReference>
<dbReference type="Gene3D" id="1.20.58.860">
    <property type="match status" value="1"/>
</dbReference>
<evidence type="ECO:0000313" key="7">
    <source>
        <dbReference type="EMBL" id="KOF73119.1"/>
    </source>
</evidence>
<dbReference type="OrthoDB" id="1924260at2759"/>
<dbReference type="STRING" id="37653.A0A0L8G8D1"/>
<evidence type="ECO:0000256" key="5">
    <source>
        <dbReference type="PROSITE-ProRule" id="PRU01394"/>
    </source>
</evidence>
<dbReference type="GO" id="GO:0005737">
    <property type="term" value="C:cytoplasm"/>
    <property type="evidence" value="ECO:0007669"/>
    <property type="project" value="TreeGrafter"/>
</dbReference>
<accession>A0A0L8G8D1</accession>
<dbReference type="GO" id="GO:0016579">
    <property type="term" value="P:protein deubiquitination"/>
    <property type="evidence" value="ECO:0007669"/>
    <property type="project" value="TreeGrafter"/>
</dbReference>
<organism evidence="7">
    <name type="scientific">Octopus bimaculoides</name>
    <name type="common">California two-spotted octopus</name>
    <dbReference type="NCBI Taxonomy" id="37653"/>
    <lineage>
        <taxon>Eukaryota</taxon>
        <taxon>Metazoa</taxon>
        <taxon>Spiralia</taxon>
        <taxon>Lophotrochozoa</taxon>
        <taxon>Mollusca</taxon>
        <taxon>Cephalopoda</taxon>
        <taxon>Coleoidea</taxon>
        <taxon>Octopodiformes</taxon>
        <taxon>Octopoda</taxon>
        <taxon>Incirrata</taxon>
        <taxon>Octopodidae</taxon>
        <taxon>Octopus</taxon>
    </lineage>
</organism>
<evidence type="ECO:0000256" key="3">
    <source>
        <dbReference type="ARBA" id="ARBA00022801"/>
    </source>
</evidence>
<keyword evidence="4" id="KW-0788">Thiol protease</keyword>
<dbReference type="Gene3D" id="3.40.532.10">
    <property type="entry name" value="Peptidase C12, ubiquitin carboxyl-terminal hydrolase"/>
    <property type="match status" value="1"/>
</dbReference>
<protein>
    <recommendedName>
        <fullName evidence="6">UCH37-like C-terminal domain-containing protein</fullName>
    </recommendedName>
</protein>
<sequence length="160" mass="18804">MMMAAVVVVMMMTKMIVMMMTAVLVVVMMMMGVVDENADWLDVVRPVIEKRIQKYHNDEIHFNLMAIVSDRKMLYERKMKDFESSAMETDDIGSEISRLQMLIQEEEQKMARYKIENIRRKHNYLPFIVELLKCLAKEEKLVPLVEKAKEKAAKKKEVKA</sequence>
<evidence type="ECO:0000256" key="4">
    <source>
        <dbReference type="ARBA" id="ARBA00022807"/>
    </source>
</evidence>
<gene>
    <name evidence="7" type="ORF">OCBIM_22038387mg</name>
</gene>
<dbReference type="PANTHER" id="PTHR10589">
    <property type="entry name" value="UBIQUITIN CARBOXYL-TERMINAL HYDROLASE"/>
    <property type="match status" value="1"/>
</dbReference>
<keyword evidence="1" id="KW-0645">Protease</keyword>
<dbReference type="PROSITE" id="PS52049">
    <property type="entry name" value="ULD"/>
    <property type="match status" value="1"/>
</dbReference>
<dbReference type="Pfam" id="PF18031">
    <property type="entry name" value="UCH_C"/>
    <property type="match status" value="1"/>
</dbReference>
<dbReference type="EMBL" id="KQ423304">
    <property type="protein sequence ID" value="KOF73119.1"/>
    <property type="molecule type" value="Genomic_DNA"/>
</dbReference>
<evidence type="ECO:0000256" key="2">
    <source>
        <dbReference type="ARBA" id="ARBA00022786"/>
    </source>
</evidence>
<dbReference type="InterPro" id="IPR041507">
    <property type="entry name" value="UCH_C"/>
</dbReference>
<keyword evidence="3" id="KW-0378">Hydrolase</keyword>
<proteinExistence type="predicted"/>
<evidence type="ECO:0000259" key="6">
    <source>
        <dbReference type="Pfam" id="PF18031"/>
    </source>
</evidence>
<dbReference type="FunFam" id="1.20.58.860:FF:000001">
    <property type="entry name" value="Ubiquitin carboxyl-terminal hydrolase"/>
    <property type="match status" value="1"/>
</dbReference>
<dbReference type="InterPro" id="IPR036959">
    <property type="entry name" value="Peptidase_C12_UCH_sf"/>
</dbReference>
<reference evidence="7" key="1">
    <citation type="submission" date="2015-07" db="EMBL/GenBank/DDBJ databases">
        <title>MeaNS - Measles Nucleotide Surveillance Program.</title>
        <authorList>
            <person name="Tran T."/>
            <person name="Druce J."/>
        </authorList>
    </citation>
    <scope>NUCLEOTIDE SEQUENCE</scope>
    <source>
        <strain evidence="7">UCB-OBI-ISO-001</strain>
        <tissue evidence="7">Gonad</tissue>
    </source>
</reference>
<feature type="domain" description="UCH37-like C-terminal" evidence="6">
    <location>
        <begin position="96"/>
        <end position="141"/>
    </location>
</feature>
<dbReference type="InterPro" id="IPR001578">
    <property type="entry name" value="Peptidase_C12_UCH"/>
</dbReference>
<dbReference type="AlphaFoldDB" id="A0A0L8G8D1"/>
<keyword evidence="2 5" id="KW-0833">Ubl conjugation pathway</keyword>
<dbReference type="GO" id="GO:0004843">
    <property type="term" value="F:cysteine-type deubiquitinase activity"/>
    <property type="evidence" value="ECO:0007669"/>
    <property type="project" value="InterPro"/>
</dbReference>
<dbReference type="GO" id="GO:0006511">
    <property type="term" value="P:ubiquitin-dependent protein catabolic process"/>
    <property type="evidence" value="ECO:0007669"/>
    <property type="project" value="UniProtKB-UniRule"/>
</dbReference>
<name>A0A0L8G8D1_OCTBM</name>
<evidence type="ECO:0000256" key="1">
    <source>
        <dbReference type="ARBA" id="ARBA00022670"/>
    </source>
</evidence>